<dbReference type="Proteomes" id="UP000706525">
    <property type="component" value="Unassembled WGS sequence"/>
</dbReference>
<evidence type="ECO:0000259" key="2">
    <source>
        <dbReference type="Pfam" id="PF03703"/>
    </source>
</evidence>
<accession>A0ABM8XSL3</accession>
<keyword evidence="1" id="KW-0812">Transmembrane</keyword>
<name>A0ABM8XSL3_9BURK</name>
<dbReference type="PANTHER" id="PTHR37938">
    <property type="entry name" value="BLL0215 PROTEIN"/>
    <property type="match status" value="1"/>
</dbReference>
<feature type="domain" description="YdbS-like PH" evidence="2">
    <location>
        <begin position="55"/>
        <end position="120"/>
    </location>
</feature>
<dbReference type="EMBL" id="CAJZAG010000011">
    <property type="protein sequence ID" value="CAG9183313.1"/>
    <property type="molecule type" value="Genomic_DNA"/>
</dbReference>
<reference evidence="3 4" key="1">
    <citation type="submission" date="2021-08" db="EMBL/GenBank/DDBJ databases">
        <authorList>
            <person name="Peeters C."/>
        </authorList>
    </citation>
    <scope>NUCLEOTIDE SEQUENCE [LARGE SCALE GENOMIC DNA]</scope>
    <source>
        <strain evidence="3 4">LMG 32289</strain>
    </source>
</reference>
<feature type="transmembrane region" description="Helical" evidence="1">
    <location>
        <begin position="29"/>
        <end position="55"/>
    </location>
</feature>
<keyword evidence="1" id="KW-0472">Membrane</keyword>
<evidence type="ECO:0000256" key="1">
    <source>
        <dbReference type="SAM" id="Phobius"/>
    </source>
</evidence>
<comment type="caution">
    <text evidence="3">The sequence shown here is derived from an EMBL/GenBank/DDBJ whole genome shotgun (WGS) entry which is preliminary data.</text>
</comment>
<evidence type="ECO:0000313" key="3">
    <source>
        <dbReference type="EMBL" id="CAG9183313.1"/>
    </source>
</evidence>
<keyword evidence="1" id="KW-1133">Transmembrane helix</keyword>
<evidence type="ECO:0000313" key="4">
    <source>
        <dbReference type="Proteomes" id="UP000706525"/>
    </source>
</evidence>
<dbReference type="InterPro" id="IPR005182">
    <property type="entry name" value="YdbS-like_PH"/>
</dbReference>
<dbReference type="Pfam" id="PF03703">
    <property type="entry name" value="bPH_2"/>
    <property type="match status" value="1"/>
</dbReference>
<dbReference type="PANTHER" id="PTHR37938:SF1">
    <property type="entry name" value="BLL0215 PROTEIN"/>
    <property type="match status" value="1"/>
</dbReference>
<gene>
    <name evidence="3" type="ORF">LMG32289_05342</name>
</gene>
<protein>
    <recommendedName>
        <fullName evidence="2">YdbS-like PH domain-containing protein</fullName>
    </recommendedName>
</protein>
<keyword evidence="4" id="KW-1185">Reference proteome</keyword>
<sequence>MGSYVNASIAANETIVYEAKVSWLSQLPILILGLLTLPFMGIGLICFIVAFVRVWTTELAITDKRVIAKFGLISRSTVEMRLAKVETVQIDQSILGRILNYGSVVVSGAGAPRAPIPGISSPLNFRGRLNAILEEQLTQQA</sequence>
<organism evidence="3 4">
    <name type="scientific">Cupriavidus pampae</name>
    <dbReference type="NCBI Taxonomy" id="659251"/>
    <lineage>
        <taxon>Bacteria</taxon>
        <taxon>Pseudomonadati</taxon>
        <taxon>Pseudomonadota</taxon>
        <taxon>Betaproteobacteria</taxon>
        <taxon>Burkholderiales</taxon>
        <taxon>Burkholderiaceae</taxon>
        <taxon>Cupriavidus</taxon>
    </lineage>
</organism>
<proteinExistence type="predicted"/>
<dbReference type="RefSeq" id="WP_223993869.1">
    <property type="nucleotide sequence ID" value="NZ_CAJZAG010000011.1"/>
</dbReference>